<dbReference type="Proteomes" id="UP000255389">
    <property type="component" value="Unassembled WGS sequence"/>
</dbReference>
<reference evidence="1 2" key="1">
    <citation type="submission" date="2018-06" db="EMBL/GenBank/DDBJ databases">
        <authorList>
            <consortium name="Pathogen Informatics"/>
            <person name="Doyle S."/>
        </authorList>
    </citation>
    <scope>NUCLEOTIDE SEQUENCE [LARGE SCALE GENOMIC DNA]</scope>
    <source>
        <strain evidence="1 2">NCTC1542</strain>
    </source>
</reference>
<evidence type="ECO:0000313" key="2">
    <source>
        <dbReference type="Proteomes" id="UP000255389"/>
    </source>
</evidence>
<protein>
    <submittedName>
        <fullName evidence="1">Uncharacterized protein</fullName>
    </submittedName>
</protein>
<proteinExistence type="predicted"/>
<sequence length="36" mass="4002">MSTCYSTFTGWIDAAAGEWDLTPRRLSIPAWIIEAA</sequence>
<dbReference type="EMBL" id="UGQY01000004">
    <property type="protein sequence ID" value="SUA03909.1"/>
    <property type="molecule type" value="Genomic_DNA"/>
</dbReference>
<evidence type="ECO:0000313" key="1">
    <source>
        <dbReference type="EMBL" id="SUA03909.1"/>
    </source>
</evidence>
<gene>
    <name evidence="1" type="ORF">NCTC1542_05402</name>
</gene>
<organism evidence="1 2">
    <name type="scientific">Mycolicibacterium fortuitum</name>
    <name type="common">Mycobacterium fortuitum</name>
    <dbReference type="NCBI Taxonomy" id="1766"/>
    <lineage>
        <taxon>Bacteria</taxon>
        <taxon>Bacillati</taxon>
        <taxon>Actinomycetota</taxon>
        <taxon>Actinomycetes</taxon>
        <taxon>Mycobacteriales</taxon>
        <taxon>Mycobacteriaceae</taxon>
        <taxon>Mycolicibacterium</taxon>
    </lineage>
</organism>
<name>A0A378V2Q0_MYCFO</name>
<accession>A0A378V2Q0</accession>
<dbReference type="AlphaFoldDB" id="A0A378V2Q0"/>